<protein>
    <submittedName>
        <fullName evidence="1">Uncharacterized protein</fullName>
    </submittedName>
</protein>
<keyword evidence="2" id="KW-1185">Reference proteome</keyword>
<dbReference type="AlphaFoldDB" id="A0A9N7TME7"/>
<accession>A0A9N7TME7</accession>
<gene>
    <name evidence="1" type="ORF">PLEPLA_LOCUS2353</name>
</gene>
<proteinExistence type="predicted"/>
<evidence type="ECO:0000313" key="1">
    <source>
        <dbReference type="EMBL" id="CAB1414644.1"/>
    </source>
</evidence>
<organism evidence="1 2">
    <name type="scientific">Pleuronectes platessa</name>
    <name type="common">European plaice</name>
    <dbReference type="NCBI Taxonomy" id="8262"/>
    <lineage>
        <taxon>Eukaryota</taxon>
        <taxon>Metazoa</taxon>
        <taxon>Chordata</taxon>
        <taxon>Craniata</taxon>
        <taxon>Vertebrata</taxon>
        <taxon>Euteleostomi</taxon>
        <taxon>Actinopterygii</taxon>
        <taxon>Neopterygii</taxon>
        <taxon>Teleostei</taxon>
        <taxon>Neoteleostei</taxon>
        <taxon>Acanthomorphata</taxon>
        <taxon>Carangaria</taxon>
        <taxon>Pleuronectiformes</taxon>
        <taxon>Pleuronectoidei</taxon>
        <taxon>Pleuronectidae</taxon>
        <taxon>Pleuronectes</taxon>
    </lineage>
</organism>
<comment type="caution">
    <text evidence="1">The sequence shown here is derived from an EMBL/GenBank/DDBJ whole genome shotgun (WGS) entry which is preliminary data.</text>
</comment>
<evidence type="ECO:0000313" key="2">
    <source>
        <dbReference type="Proteomes" id="UP001153269"/>
    </source>
</evidence>
<sequence length="186" mass="20518">MFTLKPEIHLCGPVVMAETLSVISTDDNFNALIERMTSDVSRSPLPLLLPVLRSPPPPHLSRHSCREPGNDACLSGNLHKRRRGARRRLTRDALVLILHAIALTQLISRPGQARRDVTRLRNLQQTLSFPWPPCSHSNSSSSPLPIVSPYSMRLKGGMPYSIQGGTQGEGAGGVIKKRSQFSYVLH</sequence>
<reference evidence="1" key="1">
    <citation type="submission" date="2020-03" db="EMBL/GenBank/DDBJ databases">
        <authorList>
            <person name="Weist P."/>
        </authorList>
    </citation>
    <scope>NUCLEOTIDE SEQUENCE</scope>
</reference>
<name>A0A9N7TME7_PLEPL</name>
<dbReference type="Proteomes" id="UP001153269">
    <property type="component" value="Unassembled WGS sequence"/>
</dbReference>
<dbReference type="EMBL" id="CADEAL010000115">
    <property type="protein sequence ID" value="CAB1414644.1"/>
    <property type="molecule type" value="Genomic_DNA"/>
</dbReference>